<name>A0A6A6VC69_9PLEO</name>
<accession>A0A6A6VC69</accession>
<organism evidence="1 2">
    <name type="scientific">Sporormia fimetaria CBS 119925</name>
    <dbReference type="NCBI Taxonomy" id="1340428"/>
    <lineage>
        <taxon>Eukaryota</taxon>
        <taxon>Fungi</taxon>
        <taxon>Dikarya</taxon>
        <taxon>Ascomycota</taxon>
        <taxon>Pezizomycotina</taxon>
        <taxon>Dothideomycetes</taxon>
        <taxon>Pleosporomycetidae</taxon>
        <taxon>Pleosporales</taxon>
        <taxon>Sporormiaceae</taxon>
        <taxon>Sporormia</taxon>
    </lineage>
</organism>
<dbReference type="Proteomes" id="UP000799440">
    <property type="component" value="Unassembled WGS sequence"/>
</dbReference>
<evidence type="ECO:0000313" key="2">
    <source>
        <dbReference type="Proteomes" id="UP000799440"/>
    </source>
</evidence>
<reference evidence="1" key="1">
    <citation type="journal article" date="2020" name="Stud. Mycol.">
        <title>101 Dothideomycetes genomes: a test case for predicting lifestyles and emergence of pathogens.</title>
        <authorList>
            <person name="Haridas S."/>
            <person name="Albert R."/>
            <person name="Binder M."/>
            <person name="Bloem J."/>
            <person name="Labutti K."/>
            <person name="Salamov A."/>
            <person name="Andreopoulos B."/>
            <person name="Baker S."/>
            <person name="Barry K."/>
            <person name="Bills G."/>
            <person name="Bluhm B."/>
            <person name="Cannon C."/>
            <person name="Castanera R."/>
            <person name="Culley D."/>
            <person name="Daum C."/>
            <person name="Ezra D."/>
            <person name="Gonzalez J."/>
            <person name="Henrissat B."/>
            <person name="Kuo A."/>
            <person name="Liang C."/>
            <person name="Lipzen A."/>
            <person name="Lutzoni F."/>
            <person name="Magnuson J."/>
            <person name="Mondo S."/>
            <person name="Nolan M."/>
            <person name="Ohm R."/>
            <person name="Pangilinan J."/>
            <person name="Park H.-J."/>
            <person name="Ramirez L."/>
            <person name="Alfaro M."/>
            <person name="Sun H."/>
            <person name="Tritt A."/>
            <person name="Yoshinaga Y."/>
            <person name="Zwiers L.-H."/>
            <person name="Turgeon B."/>
            <person name="Goodwin S."/>
            <person name="Spatafora J."/>
            <person name="Crous P."/>
            <person name="Grigoriev I."/>
        </authorList>
    </citation>
    <scope>NUCLEOTIDE SEQUENCE</scope>
    <source>
        <strain evidence="1">CBS 119925</strain>
    </source>
</reference>
<proteinExistence type="predicted"/>
<gene>
    <name evidence="1" type="ORF">M011DRAFT_67771</name>
</gene>
<sequence length="233" mass="25356">MDDISTPSSCIPLRHLHRSRSYSLNYMHPVRFSFAHLLASDFRRLAALQQLATSALAPASTGGLHPATTLLLYCAKLLYIPSPASTLSHRPSLCFHAWKRYTICCPTAHLQQSGWPWKQSKVSRKGATSRVSTIGTAGTYFCSPGESAAGSSEHCRCHGPSTNLGPLEAWEAWETLTHMGICCTNVPLLSFSKTSRRSHSPSHIVPARPRCTSHHAAIEIGASCAPQLIATPR</sequence>
<protein>
    <submittedName>
        <fullName evidence="1">Uncharacterized protein</fullName>
    </submittedName>
</protein>
<dbReference type="AlphaFoldDB" id="A0A6A6VC69"/>
<keyword evidence="2" id="KW-1185">Reference proteome</keyword>
<dbReference type="EMBL" id="MU006575">
    <property type="protein sequence ID" value="KAF2746831.1"/>
    <property type="molecule type" value="Genomic_DNA"/>
</dbReference>
<evidence type="ECO:0000313" key="1">
    <source>
        <dbReference type="EMBL" id="KAF2746831.1"/>
    </source>
</evidence>